<comment type="caution">
    <text evidence="2">The sequence shown here is derived from an EMBL/GenBank/DDBJ whole genome shotgun (WGS) entry which is preliminary data.</text>
</comment>
<dbReference type="Pfam" id="PF03781">
    <property type="entry name" value="FGE-sulfatase"/>
    <property type="match status" value="1"/>
</dbReference>
<dbReference type="EMBL" id="JACHWX010000002">
    <property type="protein sequence ID" value="MBB3054471.1"/>
    <property type="molecule type" value="Genomic_DNA"/>
</dbReference>
<evidence type="ECO:0000259" key="1">
    <source>
        <dbReference type="Pfam" id="PF03781"/>
    </source>
</evidence>
<reference evidence="2" key="1">
    <citation type="submission" date="2020-08" db="EMBL/GenBank/DDBJ databases">
        <title>Genomic Encyclopedia of Type Strains, Phase III (KMG-III): the genomes of soil and plant-associated and newly described type strains.</title>
        <authorList>
            <person name="Whitman W."/>
        </authorList>
    </citation>
    <scope>NUCLEOTIDE SEQUENCE [LARGE SCALE GENOMIC DNA]</scope>
    <source>
        <strain evidence="2">CECT 8628</strain>
    </source>
</reference>
<dbReference type="GO" id="GO:0120147">
    <property type="term" value="F:formylglycine-generating oxidase activity"/>
    <property type="evidence" value="ECO:0007669"/>
    <property type="project" value="TreeGrafter"/>
</dbReference>
<dbReference type="PANTHER" id="PTHR23150:SF19">
    <property type="entry name" value="FORMYLGLYCINE-GENERATING ENZYME"/>
    <property type="match status" value="1"/>
</dbReference>
<dbReference type="OrthoDB" id="9773278at2"/>
<keyword evidence="3" id="KW-1185">Reference proteome</keyword>
<protein>
    <submittedName>
        <fullName evidence="2">Formylglycine-generating enzyme required for sulfatase activity</fullName>
    </submittedName>
</protein>
<dbReference type="InterPro" id="IPR051043">
    <property type="entry name" value="Sulfatase_Mod_Factor_Kinase"/>
</dbReference>
<dbReference type="PANTHER" id="PTHR23150">
    <property type="entry name" value="SULFATASE MODIFYING FACTOR 1, 2"/>
    <property type="match status" value="1"/>
</dbReference>
<organism evidence="2 3">
    <name type="scientific">Mucilaginibacter gotjawali</name>
    <dbReference type="NCBI Taxonomy" id="1550579"/>
    <lineage>
        <taxon>Bacteria</taxon>
        <taxon>Pseudomonadati</taxon>
        <taxon>Bacteroidota</taxon>
        <taxon>Sphingobacteriia</taxon>
        <taxon>Sphingobacteriales</taxon>
        <taxon>Sphingobacteriaceae</taxon>
        <taxon>Mucilaginibacter</taxon>
    </lineage>
</organism>
<dbReference type="Proteomes" id="UP000539265">
    <property type="component" value="Unassembled WGS sequence"/>
</dbReference>
<evidence type="ECO:0000313" key="2">
    <source>
        <dbReference type="EMBL" id="MBB3054471.1"/>
    </source>
</evidence>
<sequence>MRLSNTIGSLVLFALLYACENKHKPDIHISGLKESPVKNVKVAVCCSSNTPARFAVLAKPAKTEILHNDNGTAISKNGMTWIPAGSFMMGSAVKQAFPDEFPRHKVILDGFWMDKTLVTNNEFDAFVKATGYITTAERKPDWNELKKQAPPGTPKPDDKLLVPASLVFTPPDHPISLTDVSQWWSWKNGANWKHPHGPGSDINGKGNCPVVQVSWYDAQAYCKWAHKRLPTEAEWEWAARGGLIDKEYAWGNEPVNVGKPKANIWQGHFPDQNTLVDKFYYTSPVKSFPPNGYGLYDMAGNVWEWCSDLYSSKYYSTINTINGVRNPEGPAKSYDPMAPYAQKRVLRGGSFLCNDSYCSGFQVAARMKNTEDSSTENGGFRCVKDK</sequence>
<dbReference type="SUPFAM" id="SSF56436">
    <property type="entry name" value="C-type lectin-like"/>
    <property type="match status" value="1"/>
</dbReference>
<name>A0A839S8L2_9SPHI</name>
<evidence type="ECO:0000313" key="3">
    <source>
        <dbReference type="Proteomes" id="UP000539265"/>
    </source>
</evidence>
<dbReference type="InterPro" id="IPR016187">
    <property type="entry name" value="CTDL_fold"/>
</dbReference>
<dbReference type="AlphaFoldDB" id="A0A839S8L2"/>
<dbReference type="InterPro" id="IPR042095">
    <property type="entry name" value="SUMF_sf"/>
</dbReference>
<dbReference type="RefSeq" id="WP_096356894.1">
    <property type="nucleotide sequence ID" value="NZ_AP017313.1"/>
</dbReference>
<dbReference type="InterPro" id="IPR005532">
    <property type="entry name" value="SUMF_dom"/>
</dbReference>
<gene>
    <name evidence="2" type="ORF">FHS11_000881</name>
</gene>
<proteinExistence type="predicted"/>
<dbReference type="PROSITE" id="PS51257">
    <property type="entry name" value="PROKAR_LIPOPROTEIN"/>
    <property type="match status" value="1"/>
</dbReference>
<accession>A0A839S8L2</accession>
<feature type="domain" description="Sulfatase-modifying factor enzyme-like" evidence="1">
    <location>
        <begin position="77"/>
        <end position="384"/>
    </location>
</feature>
<dbReference type="Gene3D" id="3.90.1580.10">
    <property type="entry name" value="paralog of FGE (formylglycine-generating enzyme)"/>
    <property type="match status" value="1"/>
</dbReference>